<dbReference type="Proteomes" id="UP000063964">
    <property type="component" value="Chromosome"/>
</dbReference>
<dbReference type="PRINTS" id="PR00337">
    <property type="entry name" value="LEUILEVALBP"/>
</dbReference>
<dbReference type="AlphaFoldDB" id="A0A0X8JS60"/>
<dbReference type="CDD" id="cd06342">
    <property type="entry name" value="PBP1_ABC_LIVBP-like"/>
    <property type="match status" value="1"/>
</dbReference>
<dbReference type="RefSeq" id="WP_066608259.1">
    <property type="nucleotide sequence ID" value="NZ_CP014230.1"/>
</dbReference>
<dbReference type="GO" id="GO:0006865">
    <property type="term" value="P:amino acid transport"/>
    <property type="evidence" value="ECO:0007669"/>
    <property type="project" value="UniProtKB-KW"/>
</dbReference>
<organism evidence="7 8">
    <name type="scientific">Desulfomicrobium orale DSM 12838</name>
    <dbReference type="NCBI Taxonomy" id="888061"/>
    <lineage>
        <taxon>Bacteria</taxon>
        <taxon>Pseudomonadati</taxon>
        <taxon>Thermodesulfobacteriota</taxon>
        <taxon>Desulfovibrionia</taxon>
        <taxon>Desulfovibrionales</taxon>
        <taxon>Desulfomicrobiaceae</taxon>
        <taxon>Desulfomicrobium</taxon>
    </lineage>
</organism>
<evidence type="ECO:0000256" key="4">
    <source>
        <dbReference type="ARBA" id="ARBA00022970"/>
    </source>
</evidence>
<dbReference type="EMBL" id="CP014230">
    <property type="protein sequence ID" value="AMD93878.1"/>
    <property type="molecule type" value="Genomic_DNA"/>
</dbReference>
<feature type="domain" description="Leucine-binding protein" evidence="6">
    <location>
        <begin position="25"/>
        <end position="364"/>
    </location>
</feature>
<keyword evidence="8" id="KW-1185">Reference proteome</keyword>
<dbReference type="KEGG" id="doa:AXF15_12725"/>
<evidence type="ECO:0000256" key="2">
    <source>
        <dbReference type="ARBA" id="ARBA00022448"/>
    </source>
</evidence>
<dbReference type="Gene3D" id="3.40.50.2300">
    <property type="match status" value="2"/>
</dbReference>
<evidence type="ECO:0000256" key="3">
    <source>
        <dbReference type="ARBA" id="ARBA00022729"/>
    </source>
</evidence>
<dbReference type="InterPro" id="IPR028081">
    <property type="entry name" value="Leu-bd"/>
</dbReference>
<sequence>MKRFSGLMMASCLVLLTGTAFGAETIKIGVAGAHSGDLASYGMPTANAARLVTKEVNAKGGIDGKQIELLIQDEECKPEKATNVATKLISDGAVAVLGHICSGPTKAALPIYTAAKLVSISPTATSPELTRSGQYPLFFRTIAADDAQANLGADFAVNKLNAKKIALLHDKGDYGRGYAEFARDFIKNSGKAEVVLFEGVTPGAMDYSAVVQKVRQSGADTVMFGGYHPEASKMVAQLRKKRVKVNFVSDDGVKDDMFIKVAGDAAEGVYASGPQDVSGLAMNKAAREAHVAEFGTPPGAFFDPAYAAMQALVNAIDKADSTDSDKIAQALRTELVDTAIGTIKFDERGDAEGVGFTIYQVQNGKYVEMK</sequence>
<dbReference type="PANTHER" id="PTHR47151">
    <property type="entry name" value="LEU/ILE/VAL-BINDING ABC TRANSPORTER SUBUNIT"/>
    <property type="match status" value="1"/>
</dbReference>
<keyword evidence="2" id="KW-0813">Transport</keyword>
<feature type="chain" id="PRO_5007067654" evidence="5">
    <location>
        <begin position="23"/>
        <end position="370"/>
    </location>
</feature>
<dbReference type="STRING" id="888061.AXF15_12725"/>
<dbReference type="Pfam" id="PF13458">
    <property type="entry name" value="Peripla_BP_6"/>
    <property type="match status" value="1"/>
</dbReference>
<name>A0A0X8JS60_9BACT</name>
<protein>
    <submittedName>
        <fullName evidence="7">Branched chain amino acid ABC transporter substrate-binding protein</fullName>
    </submittedName>
</protein>
<evidence type="ECO:0000313" key="8">
    <source>
        <dbReference type="Proteomes" id="UP000063964"/>
    </source>
</evidence>
<keyword evidence="3 5" id="KW-0732">Signal</keyword>
<evidence type="ECO:0000256" key="1">
    <source>
        <dbReference type="ARBA" id="ARBA00010062"/>
    </source>
</evidence>
<dbReference type="SUPFAM" id="SSF53822">
    <property type="entry name" value="Periplasmic binding protein-like I"/>
    <property type="match status" value="1"/>
</dbReference>
<feature type="signal peptide" evidence="5">
    <location>
        <begin position="1"/>
        <end position="22"/>
    </location>
</feature>
<dbReference type="InterPro" id="IPR028082">
    <property type="entry name" value="Peripla_BP_I"/>
</dbReference>
<reference evidence="8" key="1">
    <citation type="submission" date="2016-02" db="EMBL/GenBank/DDBJ databases">
        <authorList>
            <person name="Holder M.E."/>
            <person name="Ajami N.J."/>
            <person name="Petrosino J.F."/>
        </authorList>
    </citation>
    <scope>NUCLEOTIDE SEQUENCE [LARGE SCALE GENOMIC DNA]</scope>
    <source>
        <strain evidence="8">DSM 12838</strain>
    </source>
</reference>
<dbReference type="InterPro" id="IPR000709">
    <property type="entry name" value="Leu_Ile_Val-bd"/>
</dbReference>
<evidence type="ECO:0000259" key="6">
    <source>
        <dbReference type="Pfam" id="PF13458"/>
    </source>
</evidence>
<accession>A0A0X8JS60</accession>
<evidence type="ECO:0000313" key="7">
    <source>
        <dbReference type="EMBL" id="AMD93878.1"/>
    </source>
</evidence>
<proteinExistence type="inferred from homology"/>
<evidence type="ECO:0000256" key="5">
    <source>
        <dbReference type="SAM" id="SignalP"/>
    </source>
</evidence>
<gene>
    <name evidence="7" type="ORF">AXF15_12725</name>
</gene>
<keyword evidence="4" id="KW-0029">Amino-acid transport</keyword>
<dbReference type="OrthoDB" id="5469508at2"/>
<comment type="similarity">
    <text evidence="1">Belongs to the leucine-binding protein family.</text>
</comment>
<dbReference type="PANTHER" id="PTHR47151:SF2">
    <property type="entry name" value="AMINO ACID BINDING PROTEIN"/>
    <property type="match status" value="1"/>
</dbReference>